<dbReference type="SUPFAM" id="SSF53335">
    <property type="entry name" value="S-adenosyl-L-methionine-dependent methyltransferases"/>
    <property type="match status" value="1"/>
</dbReference>
<name>A0A1H1UJA5_9ACTN</name>
<dbReference type="EMBL" id="LT629749">
    <property type="protein sequence ID" value="SDS71909.1"/>
    <property type="molecule type" value="Genomic_DNA"/>
</dbReference>
<keyword evidence="1" id="KW-0808">Transferase</keyword>
<reference evidence="1 2" key="1">
    <citation type="submission" date="2016-10" db="EMBL/GenBank/DDBJ databases">
        <authorList>
            <person name="de Groot N.N."/>
        </authorList>
    </citation>
    <scope>NUCLEOTIDE SEQUENCE [LARGE SCALE GENOMIC DNA]</scope>
    <source>
        <strain evidence="1 2">DSM 21741</strain>
    </source>
</reference>
<dbReference type="Pfam" id="PF13578">
    <property type="entry name" value="Methyltransf_24"/>
    <property type="match status" value="1"/>
</dbReference>
<evidence type="ECO:0000313" key="1">
    <source>
        <dbReference type="EMBL" id="SDS71909.1"/>
    </source>
</evidence>
<dbReference type="Gene3D" id="3.40.50.150">
    <property type="entry name" value="Vaccinia Virus protein VP39"/>
    <property type="match status" value="1"/>
</dbReference>
<accession>A0A1H1UJA5</accession>
<dbReference type="InterPro" id="IPR029063">
    <property type="entry name" value="SAM-dependent_MTases_sf"/>
</dbReference>
<dbReference type="GO" id="GO:0032259">
    <property type="term" value="P:methylation"/>
    <property type="evidence" value="ECO:0007669"/>
    <property type="project" value="UniProtKB-KW"/>
</dbReference>
<evidence type="ECO:0000313" key="2">
    <source>
        <dbReference type="Proteomes" id="UP000199092"/>
    </source>
</evidence>
<dbReference type="AlphaFoldDB" id="A0A1H1UJA5"/>
<dbReference type="STRING" id="546871.SAMN04488543_2253"/>
<organism evidence="1 2">
    <name type="scientific">Friedmanniella luteola</name>
    <dbReference type="NCBI Taxonomy" id="546871"/>
    <lineage>
        <taxon>Bacteria</taxon>
        <taxon>Bacillati</taxon>
        <taxon>Actinomycetota</taxon>
        <taxon>Actinomycetes</taxon>
        <taxon>Propionibacteriales</taxon>
        <taxon>Nocardioidaceae</taxon>
        <taxon>Friedmanniella</taxon>
    </lineage>
</organism>
<dbReference type="Proteomes" id="UP000199092">
    <property type="component" value="Chromosome I"/>
</dbReference>
<protein>
    <submittedName>
        <fullName evidence="1">Methyltransferase domain-containing protein</fullName>
    </submittedName>
</protein>
<keyword evidence="2" id="KW-1185">Reference proteome</keyword>
<proteinExistence type="predicted"/>
<dbReference type="RefSeq" id="WP_091412976.1">
    <property type="nucleotide sequence ID" value="NZ_LT629749.1"/>
</dbReference>
<keyword evidence="1" id="KW-0489">Methyltransferase</keyword>
<gene>
    <name evidence="1" type="ORF">SAMN04488543_2253</name>
</gene>
<sequence length="343" mass="37316">MSTRTPAARRLRAARRLLTGRLEDRLAGTLDRRVRLEVARRLAELGPLGERLDATVRRVDGLLDEAAVLALVHREVARQAEVDRPDPGQRDRDFTAGLVLGAGRPDDRTLSAALVEDLRAEIRAVSGVEDVEVPLRRAYRALLDHESRGLGRIAGTTPNILGKLVVPTLLAPPPGPVLEIGTLFGLFSSALVRQLQAVGEFRTLTVVDPFAGTQVQDGRPGRRDRTGTPVSEEVARRNLTTLGLRAEEVRLVRGYSGDEEVRRQVAEQSYAVVVVDGDHAADGVYRDLRWVQDVVAPGGVVVLDDWGDPGWPGVEAAGRRYLADGGRLELVGVVATSAYLRRP</sequence>
<dbReference type="GO" id="GO:0008168">
    <property type="term" value="F:methyltransferase activity"/>
    <property type="evidence" value="ECO:0007669"/>
    <property type="project" value="UniProtKB-KW"/>
</dbReference>
<dbReference type="OrthoDB" id="4161024at2"/>